<dbReference type="GO" id="GO:0005737">
    <property type="term" value="C:cytoplasm"/>
    <property type="evidence" value="ECO:0007669"/>
    <property type="project" value="TreeGrafter"/>
</dbReference>
<dbReference type="AlphaFoldDB" id="A0A916VE41"/>
<dbReference type="PANTHER" id="PTHR11845">
    <property type="entry name" value="5'-DEOXYNUCLEOTIDASE HDDC2"/>
    <property type="match status" value="1"/>
</dbReference>
<keyword evidence="2 4" id="KW-0378">Hydrolase</keyword>
<dbReference type="InterPro" id="IPR006674">
    <property type="entry name" value="HD_domain"/>
</dbReference>
<protein>
    <submittedName>
        <fullName evidence="4">Hydrolase</fullName>
    </submittedName>
</protein>
<name>A0A916VE41_9BACL</name>
<organism evidence="4 5">
    <name type="scientific">Insulibacter thermoxylanivorax</name>
    <dbReference type="NCBI Taxonomy" id="2749268"/>
    <lineage>
        <taxon>Bacteria</taxon>
        <taxon>Bacillati</taxon>
        <taxon>Bacillota</taxon>
        <taxon>Bacilli</taxon>
        <taxon>Bacillales</taxon>
        <taxon>Paenibacillaceae</taxon>
        <taxon>Insulibacter</taxon>
    </lineage>
</organism>
<dbReference type="Pfam" id="PF13023">
    <property type="entry name" value="HD_3"/>
    <property type="match status" value="1"/>
</dbReference>
<feature type="domain" description="HD" evidence="3">
    <location>
        <begin position="16"/>
        <end position="176"/>
    </location>
</feature>
<dbReference type="GO" id="GO:0046872">
    <property type="term" value="F:metal ion binding"/>
    <property type="evidence" value="ECO:0007669"/>
    <property type="project" value="UniProtKB-KW"/>
</dbReference>
<dbReference type="SUPFAM" id="SSF109604">
    <property type="entry name" value="HD-domain/PDEase-like"/>
    <property type="match status" value="1"/>
</dbReference>
<evidence type="ECO:0000313" key="5">
    <source>
        <dbReference type="Proteomes" id="UP000654993"/>
    </source>
</evidence>
<keyword evidence="5" id="KW-1185">Reference proteome</keyword>
<proteinExistence type="predicted"/>
<evidence type="ECO:0000259" key="3">
    <source>
        <dbReference type="Pfam" id="PF13023"/>
    </source>
</evidence>
<evidence type="ECO:0000256" key="2">
    <source>
        <dbReference type="ARBA" id="ARBA00022801"/>
    </source>
</evidence>
<accession>A0A916VE41</accession>
<dbReference type="InterPro" id="IPR039356">
    <property type="entry name" value="YfbR/HDDC2"/>
</dbReference>
<dbReference type="EMBL" id="BMAQ01000001">
    <property type="protein sequence ID" value="GFR36832.1"/>
    <property type="molecule type" value="Genomic_DNA"/>
</dbReference>
<comment type="caution">
    <text evidence="4">The sequence shown here is derived from an EMBL/GenBank/DDBJ whole genome shotgun (WGS) entry which is preliminary data.</text>
</comment>
<gene>
    <name evidence="4" type="ORF">PRECH8_01280</name>
</gene>
<evidence type="ECO:0000313" key="4">
    <source>
        <dbReference type="EMBL" id="GFR36832.1"/>
    </source>
</evidence>
<dbReference type="Proteomes" id="UP000654993">
    <property type="component" value="Unassembled WGS sequence"/>
</dbReference>
<reference evidence="4" key="1">
    <citation type="submission" date="2020-08" db="EMBL/GenBank/DDBJ databases">
        <authorList>
            <person name="Uke A."/>
            <person name="Chhe C."/>
            <person name="Baramee S."/>
            <person name="Kosugi A."/>
        </authorList>
    </citation>
    <scope>NUCLEOTIDE SEQUENCE</scope>
    <source>
        <strain evidence="4">DA-C8</strain>
    </source>
</reference>
<dbReference type="PANTHER" id="PTHR11845:SF13">
    <property type="entry name" value="5'-DEOXYNUCLEOTIDASE HDDC2"/>
    <property type="match status" value="1"/>
</dbReference>
<dbReference type="RefSeq" id="WP_200965129.1">
    <property type="nucleotide sequence ID" value="NZ_BMAQ01000001.1"/>
</dbReference>
<sequence>MKDARLEQQIRFLLEIDQLKQVERRSYLADGSRRENSAEHSWHLAMMAVLLCEHLDDPGIDLLRVMKMLLIHDLVEIDAGDTYAYDPQGQEDKYDRELACANRLFRLLPEEQRDELMALWQEFEEGISPEAKYAAALDRLQPMLLNYAAQGRSWREHGIHSRQVLARQEAIAEVSQKLGDYSRGLIQDAVAKGYLKAQG</sequence>
<dbReference type="GO" id="GO:0002953">
    <property type="term" value="F:5'-deoxynucleotidase activity"/>
    <property type="evidence" value="ECO:0007669"/>
    <property type="project" value="InterPro"/>
</dbReference>
<reference evidence="4" key="2">
    <citation type="journal article" date="2021" name="Data Brief">
        <title>Draft genome sequence data of the facultative, thermophilic, xylanolytic bacterium Paenibacillus sp. strain DA-C8.</title>
        <authorList>
            <person name="Chhe C."/>
            <person name="Uke A."/>
            <person name="Baramee S."/>
            <person name="Ungkulpasvich U."/>
            <person name="Tachaapaikoon C."/>
            <person name="Pason P."/>
            <person name="Waeonukul R."/>
            <person name="Ratanakhanokchai K."/>
            <person name="Kosugi A."/>
        </authorList>
    </citation>
    <scope>NUCLEOTIDE SEQUENCE</scope>
    <source>
        <strain evidence="4">DA-C8</strain>
    </source>
</reference>
<evidence type="ECO:0000256" key="1">
    <source>
        <dbReference type="ARBA" id="ARBA00022723"/>
    </source>
</evidence>
<dbReference type="Gene3D" id="1.10.3210.10">
    <property type="entry name" value="Hypothetical protein af1432"/>
    <property type="match status" value="1"/>
</dbReference>
<keyword evidence="1" id="KW-0479">Metal-binding</keyword>